<dbReference type="Proteomes" id="UP000319255">
    <property type="component" value="Unassembled WGS sequence"/>
</dbReference>
<dbReference type="Pfam" id="PF01262">
    <property type="entry name" value="AlaDh_PNT_C"/>
    <property type="match status" value="1"/>
</dbReference>
<dbReference type="Gene3D" id="3.90.180.10">
    <property type="entry name" value="Medium-chain alcohol dehydrogenases, catalytic domain"/>
    <property type="match status" value="1"/>
</dbReference>
<dbReference type="InterPro" id="IPR011032">
    <property type="entry name" value="GroES-like_sf"/>
</dbReference>
<comment type="cofactor">
    <cofactor evidence="1">
        <name>Zn(2+)</name>
        <dbReference type="ChEBI" id="CHEBI:29105"/>
    </cofactor>
</comment>
<evidence type="ECO:0000256" key="2">
    <source>
        <dbReference type="ARBA" id="ARBA00008072"/>
    </source>
</evidence>
<dbReference type="AlphaFoldDB" id="A0A501WYA0"/>
<dbReference type="CDD" id="cd08255">
    <property type="entry name" value="2-desacetyl-2-hydroxyethyl_bacteriochlorophyllide_like"/>
    <property type="match status" value="1"/>
</dbReference>
<reference evidence="7 8" key="1">
    <citation type="submission" date="2019-06" db="EMBL/GenBank/DDBJ databases">
        <title>A novel bacterium of genus Amaricoccus, isolated from marine sediment.</title>
        <authorList>
            <person name="Huang H."/>
            <person name="Mo K."/>
            <person name="Hu Y."/>
        </authorList>
    </citation>
    <scope>NUCLEOTIDE SEQUENCE [LARGE SCALE GENOMIC DNA]</scope>
    <source>
        <strain evidence="7 8">HB172011</strain>
    </source>
</reference>
<evidence type="ECO:0000313" key="7">
    <source>
        <dbReference type="EMBL" id="TPE53204.1"/>
    </source>
</evidence>
<name>A0A501WYA0_9RHOB</name>
<evidence type="ECO:0000313" key="8">
    <source>
        <dbReference type="Proteomes" id="UP000319255"/>
    </source>
</evidence>
<dbReference type="SUPFAM" id="SSF51735">
    <property type="entry name" value="NAD(P)-binding Rossmann-fold domains"/>
    <property type="match status" value="1"/>
</dbReference>
<dbReference type="OrthoDB" id="9781588at2"/>
<dbReference type="InterPro" id="IPR036291">
    <property type="entry name" value="NAD(P)-bd_dom_sf"/>
</dbReference>
<keyword evidence="5" id="KW-0560">Oxidoreductase</keyword>
<keyword evidence="8" id="KW-1185">Reference proteome</keyword>
<dbReference type="GO" id="GO:0046872">
    <property type="term" value="F:metal ion binding"/>
    <property type="evidence" value="ECO:0007669"/>
    <property type="project" value="UniProtKB-KW"/>
</dbReference>
<sequence length="322" mass="32832">MPRALWITAPGVAELRETAAGTGEIRARALFGGVSRGTEALVFRGGVPEGERGRMRAPLQEGDFPFPVKYGYATVARVTEGPAALRGRVIFALAPHQDEFALPAAMAAPVPDAVPPARAVLAANMETALNVVWDAGAGPGDRVAVIGAGVVGALAAWLCARMPGAEVTLVDVNPARAGLAAALGCRFAAPEAAPGGCDLAIHASASAAGLATAIGAVGVEGTVVEASWYGDRAVEIGLGGAFHAGRVRIVSSQVGSVAPSRRPRWSHARRLAKALDLLADPVLDALISGETDFADLAARYGAILGDPGTLCHRVRYRAEGGS</sequence>
<evidence type="ECO:0000259" key="6">
    <source>
        <dbReference type="Pfam" id="PF01262"/>
    </source>
</evidence>
<dbReference type="Gene3D" id="3.40.50.720">
    <property type="entry name" value="NAD(P)-binding Rossmann-like Domain"/>
    <property type="match status" value="1"/>
</dbReference>
<dbReference type="RefSeq" id="WP_140452826.1">
    <property type="nucleotide sequence ID" value="NZ_VFRP01000002.1"/>
</dbReference>
<dbReference type="PANTHER" id="PTHR43350">
    <property type="entry name" value="NAD-DEPENDENT ALCOHOL DEHYDROGENASE"/>
    <property type="match status" value="1"/>
</dbReference>
<evidence type="ECO:0000256" key="1">
    <source>
        <dbReference type="ARBA" id="ARBA00001947"/>
    </source>
</evidence>
<dbReference type="InterPro" id="IPR007698">
    <property type="entry name" value="AlaDH/PNT_NAD(H)-bd"/>
</dbReference>
<gene>
    <name evidence="7" type="ORF">FJM51_04065</name>
</gene>
<protein>
    <submittedName>
        <fullName evidence="7">Zinc-binding alcohol dehydrogenase</fullName>
    </submittedName>
</protein>
<proteinExistence type="inferred from homology"/>
<organism evidence="7 8">
    <name type="scientific">Amaricoccus solimangrovi</name>
    <dbReference type="NCBI Taxonomy" id="2589815"/>
    <lineage>
        <taxon>Bacteria</taxon>
        <taxon>Pseudomonadati</taxon>
        <taxon>Pseudomonadota</taxon>
        <taxon>Alphaproteobacteria</taxon>
        <taxon>Rhodobacterales</taxon>
        <taxon>Paracoccaceae</taxon>
        <taxon>Amaricoccus</taxon>
    </lineage>
</organism>
<keyword evidence="4" id="KW-0862">Zinc</keyword>
<dbReference type="EMBL" id="VFRP01000002">
    <property type="protein sequence ID" value="TPE53204.1"/>
    <property type="molecule type" value="Genomic_DNA"/>
</dbReference>
<evidence type="ECO:0000256" key="4">
    <source>
        <dbReference type="ARBA" id="ARBA00022833"/>
    </source>
</evidence>
<comment type="similarity">
    <text evidence="2">Belongs to the zinc-containing alcohol dehydrogenase family.</text>
</comment>
<accession>A0A501WYA0</accession>
<dbReference type="GO" id="GO:0016491">
    <property type="term" value="F:oxidoreductase activity"/>
    <property type="evidence" value="ECO:0007669"/>
    <property type="project" value="UniProtKB-KW"/>
</dbReference>
<comment type="caution">
    <text evidence="7">The sequence shown here is derived from an EMBL/GenBank/DDBJ whole genome shotgun (WGS) entry which is preliminary data.</text>
</comment>
<evidence type="ECO:0000256" key="5">
    <source>
        <dbReference type="ARBA" id="ARBA00023002"/>
    </source>
</evidence>
<dbReference type="SUPFAM" id="SSF50129">
    <property type="entry name" value="GroES-like"/>
    <property type="match status" value="1"/>
</dbReference>
<feature type="domain" description="Alanine dehydrogenase/pyridine nucleotide transhydrogenase NAD(H)-binding" evidence="6">
    <location>
        <begin position="142"/>
        <end position="186"/>
    </location>
</feature>
<evidence type="ECO:0000256" key="3">
    <source>
        <dbReference type="ARBA" id="ARBA00022723"/>
    </source>
</evidence>
<keyword evidence="3" id="KW-0479">Metal-binding</keyword>
<dbReference type="PANTHER" id="PTHR43350:SF19">
    <property type="entry name" value="D-GULOSIDE 3-DEHYDROGENASE"/>
    <property type="match status" value="1"/>
</dbReference>